<reference evidence="2" key="1">
    <citation type="submission" date="2020-12" db="EMBL/GenBank/DDBJ databases">
        <authorList>
            <person name="Iha C."/>
        </authorList>
    </citation>
    <scope>NUCLEOTIDE SEQUENCE</scope>
</reference>
<protein>
    <submittedName>
        <fullName evidence="2">Uncharacterized protein</fullName>
    </submittedName>
</protein>
<proteinExistence type="predicted"/>
<dbReference type="AlphaFoldDB" id="A0A8S1JAE8"/>
<evidence type="ECO:0000256" key="1">
    <source>
        <dbReference type="SAM" id="SignalP"/>
    </source>
</evidence>
<feature type="signal peptide" evidence="1">
    <location>
        <begin position="1"/>
        <end position="39"/>
    </location>
</feature>
<feature type="non-terminal residue" evidence="2">
    <location>
        <position position="1"/>
    </location>
</feature>
<evidence type="ECO:0000313" key="2">
    <source>
        <dbReference type="EMBL" id="CAD7704481.1"/>
    </source>
</evidence>
<keyword evidence="3" id="KW-1185">Reference proteome</keyword>
<comment type="caution">
    <text evidence="2">The sequence shown here is derived from an EMBL/GenBank/DDBJ whole genome shotgun (WGS) entry which is preliminary data.</text>
</comment>
<evidence type="ECO:0000313" key="3">
    <source>
        <dbReference type="Proteomes" id="UP000708148"/>
    </source>
</evidence>
<gene>
    <name evidence="2" type="ORF">OSTQU699_LOCUS9836</name>
</gene>
<dbReference type="EMBL" id="CAJHUC010002882">
    <property type="protein sequence ID" value="CAD7704481.1"/>
    <property type="molecule type" value="Genomic_DNA"/>
</dbReference>
<accession>A0A8S1JAE8</accession>
<feature type="chain" id="PRO_5035915830" evidence="1">
    <location>
        <begin position="40"/>
        <end position="142"/>
    </location>
</feature>
<organism evidence="2 3">
    <name type="scientific">Ostreobium quekettii</name>
    <dbReference type="NCBI Taxonomy" id="121088"/>
    <lineage>
        <taxon>Eukaryota</taxon>
        <taxon>Viridiplantae</taxon>
        <taxon>Chlorophyta</taxon>
        <taxon>core chlorophytes</taxon>
        <taxon>Ulvophyceae</taxon>
        <taxon>TCBD clade</taxon>
        <taxon>Bryopsidales</taxon>
        <taxon>Ostreobineae</taxon>
        <taxon>Ostreobiaceae</taxon>
        <taxon>Ostreobium</taxon>
    </lineage>
</organism>
<name>A0A8S1JAE8_9CHLO</name>
<sequence>MPKMAIAPLTPISHRGRPPRAILACLALAVGFMAQGGAAADVESIRAKYGAMVTTVAQEMADRYARLADLVDPDACGCSHHVCGNQFPEGSCVDNGHVGEVDAGEVDCGGHGLCGRTKMNLNMSSIRTPNDLIQTSPQLHED</sequence>
<keyword evidence="1" id="KW-0732">Signal</keyword>
<dbReference type="Proteomes" id="UP000708148">
    <property type="component" value="Unassembled WGS sequence"/>
</dbReference>